<gene>
    <name evidence="4" type="ORF">GAYE_HPESCF16G0231</name>
</gene>
<name>A0AAV9I6V8_9RHOD</name>
<reference evidence="4 5" key="1">
    <citation type="submission" date="2022-07" db="EMBL/GenBank/DDBJ databases">
        <title>Genome-wide signatures of adaptation to extreme environments.</title>
        <authorList>
            <person name="Cho C.H."/>
            <person name="Yoon H.S."/>
        </authorList>
    </citation>
    <scope>NUCLEOTIDE SEQUENCE [LARGE SCALE GENOMIC DNA]</scope>
    <source>
        <strain evidence="4 5">108.79 E11</strain>
    </source>
</reference>
<feature type="domain" description="CCHC-type" evidence="3">
    <location>
        <begin position="200"/>
        <end position="215"/>
    </location>
</feature>
<sequence length="300" mass="34870">MSPLFSSVDLLLPPESSDDETPNMFEKLEASKTQSSPRKRKRKSSSELDSSITTVTSDDKESEEEKSSSVYIEEENTLQAESRARYFSESNVICSNCGLVGHLSTLCPEEVIAKRCFLCGAEGHLARNCPEELCHNCLRPGHKRKECTLPRRDWKREEKHTYLKQEDIRNMKDLICYVCGKRGHLDCSFNRMKFCKIVSCYNCGQRGHSAIGCRRPRADEYISVANRLVKTYSQRRRKKKQYNLKEDSICFTEQVERVLKERHCSRRMSAPNSLEYPHRDRNKRKKRRRASDILNSNRQG</sequence>
<dbReference type="PANTHER" id="PTHR46978">
    <property type="entry name" value="ZINC KNUCKLE (CCHC-TYPE) FAMILY PROTEIN"/>
    <property type="match status" value="1"/>
</dbReference>
<dbReference type="AlphaFoldDB" id="A0AAV9I6V8"/>
<dbReference type="PROSITE" id="PS50158">
    <property type="entry name" value="ZF_CCHC"/>
    <property type="match status" value="4"/>
</dbReference>
<dbReference type="SUPFAM" id="SSF57756">
    <property type="entry name" value="Retrovirus zinc finger-like domains"/>
    <property type="match status" value="2"/>
</dbReference>
<comment type="caution">
    <text evidence="4">The sequence shown here is derived from an EMBL/GenBank/DDBJ whole genome shotgun (WGS) entry which is preliminary data.</text>
</comment>
<keyword evidence="5" id="KW-1185">Reference proteome</keyword>
<keyword evidence="1" id="KW-0479">Metal-binding</keyword>
<proteinExistence type="predicted"/>
<feature type="domain" description="CCHC-type" evidence="3">
    <location>
        <begin position="94"/>
        <end position="109"/>
    </location>
</feature>
<organism evidence="4 5">
    <name type="scientific">Galdieria yellowstonensis</name>
    <dbReference type="NCBI Taxonomy" id="3028027"/>
    <lineage>
        <taxon>Eukaryota</taxon>
        <taxon>Rhodophyta</taxon>
        <taxon>Bangiophyceae</taxon>
        <taxon>Galdieriales</taxon>
        <taxon>Galdieriaceae</taxon>
        <taxon>Galdieria</taxon>
    </lineage>
</organism>
<evidence type="ECO:0000313" key="5">
    <source>
        <dbReference type="Proteomes" id="UP001300502"/>
    </source>
</evidence>
<feature type="region of interest" description="Disordered" evidence="2">
    <location>
        <begin position="270"/>
        <end position="300"/>
    </location>
</feature>
<protein>
    <recommendedName>
        <fullName evidence="3">CCHC-type domain-containing protein</fullName>
    </recommendedName>
</protein>
<evidence type="ECO:0000256" key="1">
    <source>
        <dbReference type="PROSITE-ProRule" id="PRU00047"/>
    </source>
</evidence>
<feature type="compositionally biased region" description="Basic and acidic residues" evidence="2">
    <location>
        <begin position="57"/>
        <end position="67"/>
    </location>
</feature>
<evidence type="ECO:0000256" key="2">
    <source>
        <dbReference type="SAM" id="MobiDB-lite"/>
    </source>
</evidence>
<feature type="region of interest" description="Disordered" evidence="2">
    <location>
        <begin position="1"/>
        <end position="72"/>
    </location>
</feature>
<dbReference type="EMBL" id="JANCYU010000003">
    <property type="protein sequence ID" value="KAK4522351.1"/>
    <property type="molecule type" value="Genomic_DNA"/>
</dbReference>
<keyword evidence="1" id="KW-0862">Zinc</keyword>
<feature type="domain" description="CCHC-type" evidence="3">
    <location>
        <begin position="115"/>
        <end position="131"/>
    </location>
</feature>
<dbReference type="SMART" id="SM00343">
    <property type="entry name" value="ZnF_C2HC"/>
    <property type="match status" value="5"/>
</dbReference>
<dbReference type="GO" id="GO:0003676">
    <property type="term" value="F:nucleic acid binding"/>
    <property type="evidence" value="ECO:0007669"/>
    <property type="project" value="InterPro"/>
</dbReference>
<dbReference type="PANTHER" id="PTHR46978:SF1">
    <property type="entry name" value="ZINC KNUCKLE (CCHC-TYPE) FAMILY PROTEIN"/>
    <property type="match status" value="1"/>
</dbReference>
<dbReference type="InterPro" id="IPR001878">
    <property type="entry name" value="Znf_CCHC"/>
</dbReference>
<dbReference type="Gene3D" id="4.10.60.10">
    <property type="entry name" value="Zinc finger, CCHC-type"/>
    <property type="match status" value="2"/>
</dbReference>
<dbReference type="InterPro" id="IPR036875">
    <property type="entry name" value="Znf_CCHC_sf"/>
</dbReference>
<evidence type="ECO:0000259" key="3">
    <source>
        <dbReference type="PROSITE" id="PS50158"/>
    </source>
</evidence>
<evidence type="ECO:0000313" key="4">
    <source>
        <dbReference type="EMBL" id="KAK4522351.1"/>
    </source>
</evidence>
<dbReference type="Pfam" id="PF00098">
    <property type="entry name" value="zf-CCHC"/>
    <property type="match status" value="2"/>
</dbReference>
<feature type="compositionally biased region" description="Low complexity" evidence="2">
    <location>
        <begin position="47"/>
        <end position="56"/>
    </location>
</feature>
<dbReference type="GO" id="GO:0008270">
    <property type="term" value="F:zinc ion binding"/>
    <property type="evidence" value="ECO:0007669"/>
    <property type="project" value="UniProtKB-KW"/>
</dbReference>
<feature type="compositionally biased region" description="Basic residues" evidence="2">
    <location>
        <begin position="280"/>
        <end position="289"/>
    </location>
</feature>
<keyword evidence="1" id="KW-0863">Zinc-finger</keyword>
<accession>A0AAV9I6V8</accession>
<feature type="domain" description="CCHC-type" evidence="3">
    <location>
        <begin position="134"/>
        <end position="147"/>
    </location>
</feature>
<dbReference type="Proteomes" id="UP001300502">
    <property type="component" value="Unassembled WGS sequence"/>
</dbReference>